<dbReference type="PANTHER" id="PTHR43707">
    <property type="entry name" value="HISTIDYL-TRNA SYNTHETASE"/>
    <property type="match status" value="1"/>
</dbReference>
<evidence type="ECO:0000256" key="7">
    <source>
        <dbReference type="ARBA" id="ARBA00047639"/>
    </source>
</evidence>
<proteinExistence type="inferred from homology"/>
<dbReference type="InterPro" id="IPR015807">
    <property type="entry name" value="His-tRNA-ligase"/>
</dbReference>
<dbReference type="EMBL" id="FNON01000006">
    <property type="protein sequence ID" value="SDY70054.1"/>
    <property type="molecule type" value="Genomic_DNA"/>
</dbReference>
<protein>
    <recommendedName>
        <fullName evidence="8">Histidine--tRNA ligase</fullName>
        <ecNumber evidence="8">6.1.1.21</ecNumber>
    </recommendedName>
    <alternativeName>
        <fullName evidence="8">Histidyl-tRNA synthetase</fullName>
        <shortName evidence="8">HisRS</shortName>
    </alternativeName>
</protein>
<dbReference type="STRING" id="589385.SAMN05421504_106436"/>
<dbReference type="GO" id="GO:0006427">
    <property type="term" value="P:histidyl-tRNA aminoacylation"/>
    <property type="evidence" value="ECO:0007669"/>
    <property type="project" value="UniProtKB-UniRule"/>
</dbReference>
<dbReference type="NCBIfam" id="TIGR00442">
    <property type="entry name" value="hisS"/>
    <property type="match status" value="1"/>
</dbReference>
<feature type="binding site" evidence="9">
    <location>
        <position position="258"/>
    </location>
    <ligand>
        <name>L-histidine</name>
        <dbReference type="ChEBI" id="CHEBI:57595"/>
    </ligand>
</feature>
<feature type="binding site" evidence="9">
    <location>
        <begin position="262"/>
        <end position="263"/>
    </location>
    <ligand>
        <name>L-histidine</name>
        <dbReference type="ChEBI" id="CHEBI:57595"/>
    </ligand>
</feature>
<sequence>MPEFLSSEPYKGARDLLPAEASVRARVFGLLHDVVERYGYARYDGPSLEPVQLYERESDQQLFTLTDKGGNKLALRPELTPSMARAVAASAKSLQFPVRWYSQGTCFRYERPQRGRMREHWQLDVEIFGAAGVAREIEIFELIHDLLAALGATKDLFTIRVNDRNLLASALTDIVGISLPHLPLVLALIDRWEVTEQEKLAQAAEEIGLADKQFEKLSETLTAGPALFDELPDEVKAASTVGKVLDTGLVRYDPLIVRGLPYYTSTVFEVYDTSPENRRALLGGGAFDTLSHLFTEQPIPGFGFALGDVTLLDFLRTHDLLPQPRAEVDVVVVPVSEELADAARTVARKLRQAGLRTSTPLEPRKLGKELTRAEKAGARVVVIVGQEDWAAGTVTIRSMLTHEQRQVAVDAVAGAVKPLVTEA</sequence>
<comment type="subcellular location">
    <subcellularLocation>
        <location evidence="8">Cytoplasm</location>
    </subcellularLocation>
</comment>
<dbReference type="SUPFAM" id="SSF52954">
    <property type="entry name" value="Class II aaRS ABD-related"/>
    <property type="match status" value="1"/>
</dbReference>
<keyword evidence="8" id="KW-0648">Protein biosynthesis</keyword>
<dbReference type="Pfam" id="PF03129">
    <property type="entry name" value="HGTP_anticodon"/>
    <property type="match status" value="1"/>
</dbReference>
<dbReference type="PROSITE" id="PS50862">
    <property type="entry name" value="AA_TRNA_LIGASE_II"/>
    <property type="match status" value="1"/>
</dbReference>
<dbReference type="InterPro" id="IPR036621">
    <property type="entry name" value="Anticodon-bd_dom_sf"/>
</dbReference>
<dbReference type="GO" id="GO:0005737">
    <property type="term" value="C:cytoplasm"/>
    <property type="evidence" value="ECO:0007669"/>
    <property type="project" value="UniProtKB-SubCell"/>
</dbReference>
<keyword evidence="8" id="KW-0436">Ligase</keyword>
<dbReference type="AlphaFoldDB" id="A0A1H3M196"/>
<dbReference type="InterPro" id="IPR045864">
    <property type="entry name" value="aa-tRNA-synth_II/BPL/LPL"/>
</dbReference>
<keyword evidence="12" id="KW-1185">Reference proteome</keyword>
<reference evidence="11 12" key="1">
    <citation type="submission" date="2016-10" db="EMBL/GenBank/DDBJ databases">
        <authorList>
            <person name="de Groot N.N."/>
        </authorList>
    </citation>
    <scope>NUCLEOTIDE SEQUENCE [LARGE SCALE GENOMIC DNA]</scope>
    <source>
        <strain evidence="11 12">CPCC 202699</strain>
    </source>
</reference>
<evidence type="ECO:0000313" key="11">
    <source>
        <dbReference type="EMBL" id="SDY70054.1"/>
    </source>
</evidence>
<keyword evidence="4 8" id="KW-0547">Nucleotide-binding</keyword>
<dbReference type="Gene3D" id="3.30.930.10">
    <property type="entry name" value="Bira Bifunctional Protein, Domain 2"/>
    <property type="match status" value="1"/>
</dbReference>
<accession>A0A1H3M196</accession>
<evidence type="ECO:0000256" key="2">
    <source>
        <dbReference type="ARBA" id="ARBA00011738"/>
    </source>
</evidence>
<evidence type="ECO:0000256" key="6">
    <source>
        <dbReference type="ARBA" id="ARBA00023146"/>
    </source>
</evidence>
<dbReference type="InterPro" id="IPR004154">
    <property type="entry name" value="Anticodon-bd"/>
</dbReference>
<feature type="binding site" evidence="9">
    <location>
        <position position="108"/>
    </location>
    <ligand>
        <name>L-histidine</name>
        <dbReference type="ChEBI" id="CHEBI:57595"/>
    </ligand>
</feature>
<evidence type="ECO:0000256" key="4">
    <source>
        <dbReference type="ARBA" id="ARBA00022741"/>
    </source>
</evidence>
<dbReference type="InterPro" id="IPR006195">
    <property type="entry name" value="aa-tRNA-synth_II"/>
</dbReference>
<keyword evidence="6 8" id="KW-0030">Aminoacyl-tRNA synthetase</keyword>
<gene>
    <name evidence="8" type="primary">hisS</name>
    <name evidence="11" type="ORF">SAMN05421504_106436</name>
</gene>
<keyword evidence="3 8" id="KW-0963">Cytoplasm</keyword>
<dbReference type="HAMAP" id="MF_00127">
    <property type="entry name" value="His_tRNA_synth"/>
    <property type="match status" value="1"/>
</dbReference>
<keyword evidence="5 8" id="KW-0067">ATP-binding</keyword>
<evidence type="ECO:0000256" key="8">
    <source>
        <dbReference type="HAMAP-Rule" id="MF_00127"/>
    </source>
</evidence>
<name>A0A1H3M196_9PSEU</name>
<dbReference type="GO" id="GO:0005524">
    <property type="term" value="F:ATP binding"/>
    <property type="evidence" value="ECO:0007669"/>
    <property type="project" value="UniProtKB-UniRule"/>
</dbReference>
<evidence type="ECO:0000256" key="9">
    <source>
        <dbReference type="PIRSR" id="PIRSR001549-1"/>
    </source>
</evidence>
<dbReference type="SUPFAM" id="SSF55681">
    <property type="entry name" value="Class II aaRS and biotin synthetases"/>
    <property type="match status" value="1"/>
</dbReference>
<feature type="binding site" evidence="9">
    <location>
        <position position="122"/>
    </location>
    <ligand>
        <name>L-histidine</name>
        <dbReference type="ChEBI" id="CHEBI:57595"/>
    </ligand>
</feature>
<dbReference type="Gene3D" id="3.40.50.800">
    <property type="entry name" value="Anticodon-binding domain"/>
    <property type="match status" value="1"/>
</dbReference>
<evidence type="ECO:0000259" key="10">
    <source>
        <dbReference type="PROSITE" id="PS50862"/>
    </source>
</evidence>
<dbReference type="Pfam" id="PF13393">
    <property type="entry name" value="tRNA-synt_His"/>
    <property type="match status" value="1"/>
</dbReference>
<dbReference type="Proteomes" id="UP000199515">
    <property type="component" value="Unassembled WGS sequence"/>
</dbReference>
<dbReference type="PIRSF" id="PIRSF001549">
    <property type="entry name" value="His-tRNA_synth"/>
    <property type="match status" value="1"/>
</dbReference>
<evidence type="ECO:0000256" key="1">
    <source>
        <dbReference type="ARBA" id="ARBA00008226"/>
    </source>
</evidence>
<evidence type="ECO:0000313" key="12">
    <source>
        <dbReference type="Proteomes" id="UP000199515"/>
    </source>
</evidence>
<organism evidence="11 12">
    <name type="scientific">Amycolatopsis xylanica</name>
    <dbReference type="NCBI Taxonomy" id="589385"/>
    <lineage>
        <taxon>Bacteria</taxon>
        <taxon>Bacillati</taxon>
        <taxon>Actinomycetota</taxon>
        <taxon>Actinomycetes</taxon>
        <taxon>Pseudonocardiales</taxon>
        <taxon>Pseudonocardiaceae</taxon>
        <taxon>Amycolatopsis</taxon>
    </lineage>
</organism>
<feature type="binding site" evidence="9">
    <location>
        <begin position="78"/>
        <end position="80"/>
    </location>
    <ligand>
        <name>L-histidine</name>
        <dbReference type="ChEBI" id="CHEBI:57595"/>
    </ligand>
</feature>
<dbReference type="OrthoDB" id="9800814at2"/>
<comment type="catalytic activity">
    <reaction evidence="7 8">
        <text>tRNA(His) + L-histidine + ATP = L-histidyl-tRNA(His) + AMP + diphosphate + H(+)</text>
        <dbReference type="Rhea" id="RHEA:17313"/>
        <dbReference type="Rhea" id="RHEA-COMP:9665"/>
        <dbReference type="Rhea" id="RHEA-COMP:9689"/>
        <dbReference type="ChEBI" id="CHEBI:15378"/>
        <dbReference type="ChEBI" id="CHEBI:30616"/>
        <dbReference type="ChEBI" id="CHEBI:33019"/>
        <dbReference type="ChEBI" id="CHEBI:57595"/>
        <dbReference type="ChEBI" id="CHEBI:78442"/>
        <dbReference type="ChEBI" id="CHEBI:78527"/>
        <dbReference type="ChEBI" id="CHEBI:456215"/>
        <dbReference type="EC" id="6.1.1.21"/>
    </reaction>
</comment>
<comment type="similarity">
    <text evidence="1 8">Belongs to the class-II aminoacyl-tRNA synthetase family.</text>
</comment>
<evidence type="ECO:0000256" key="5">
    <source>
        <dbReference type="ARBA" id="ARBA00022840"/>
    </source>
</evidence>
<comment type="subunit">
    <text evidence="2 8">Homodimer.</text>
</comment>
<dbReference type="RefSeq" id="WP_091293975.1">
    <property type="nucleotide sequence ID" value="NZ_FNON01000006.1"/>
</dbReference>
<feature type="binding site" evidence="9">
    <location>
        <position position="126"/>
    </location>
    <ligand>
        <name>L-histidine</name>
        <dbReference type="ChEBI" id="CHEBI:57595"/>
    </ligand>
</feature>
<dbReference type="InterPro" id="IPR041715">
    <property type="entry name" value="HisRS-like_core"/>
</dbReference>
<dbReference type="EC" id="6.1.1.21" evidence="8"/>
<dbReference type="InterPro" id="IPR004516">
    <property type="entry name" value="HisRS/HisZ"/>
</dbReference>
<evidence type="ECO:0000256" key="3">
    <source>
        <dbReference type="ARBA" id="ARBA00022490"/>
    </source>
</evidence>
<dbReference type="GO" id="GO:0004821">
    <property type="term" value="F:histidine-tRNA ligase activity"/>
    <property type="evidence" value="ECO:0007669"/>
    <property type="project" value="UniProtKB-UniRule"/>
</dbReference>
<feature type="domain" description="Aminoacyl-transfer RNA synthetases class-II family profile" evidence="10">
    <location>
        <begin position="12"/>
        <end position="252"/>
    </location>
</feature>
<dbReference type="PANTHER" id="PTHR43707:SF1">
    <property type="entry name" value="HISTIDINE--TRNA LIGASE, MITOCHONDRIAL-RELATED"/>
    <property type="match status" value="1"/>
</dbReference>
<dbReference type="CDD" id="cd00773">
    <property type="entry name" value="HisRS-like_core"/>
    <property type="match status" value="1"/>
</dbReference>